<dbReference type="OrthoDB" id="9768386at2"/>
<dbReference type="PANTHER" id="PTHR47151:SF2">
    <property type="entry name" value="AMINO ACID BINDING PROTEIN"/>
    <property type="match status" value="1"/>
</dbReference>
<dbReference type="PRINTS" id="PR00337">
    <property type="entry name" value="LEUILEVALBP"/>
</dbReference>
<dbReference type="CDD" id="cd06342">
    <property type="entry name" value="PBP1_ABC_LIVBP-like"/>
    <property type="match status" value="1"/>
</dbReference>
<protein>
    <submittedName>
        <fullName evidence="7">Amino acid/amide ABC transporter substrate-binding protein (HAAT family)</fullName>
    </submittedName>
</protein>
<keyword evidence="4" id="KW-0029">Amino-acid transport</keyword>
<name>A0A4R3JFI7_9PROT</name>
<evidence type="ECO:0000256" key="3">
    <source>
        <dbReference type="ARBA" id="ARBA00022729"/>
    </source>
</evidence>
<dbReference type="GO" id="GO:0006865">
    <property type="term" value="P:amino acid transport"/>
    <property type="evidence" value="ECO:0007669"/>
    <property type="project" value="UniProtKB-KW"/>
</dbReference>
<proteinExistence type="inferred from homology"/>
<evidence type="ECO:0000313" key="7">
    <source>
        <dbReference type="EMBL" id="TCS64255.1"/>
    </source>
</evidence>
<gene>
    <name evidence="7" type="ORF">EDD55_102297</name>
</gene>
<keyword evidence="3 5" id="KW-0732">Signal</keyword>
<dbReference type="RefSeq" id="WP_132938205.1">
    <property type="nucleotide sequence ID" value="NZ_CP119676.1"/>
</dbReference>
<evidence type="ECO:0000256" key="4">
    <source>
        <dbReference type="ARBA" id="ARBA00022970"/>
    </source>
</evidence>
<dbReference type="InterPro" id="IPR028082">
    <property type="entry name" value="Peripla_BP_I"/>
</dbReference>
<dbReference type="Proteomes" id="UP000295304">
    <property type="component" value="Unassembled WGS sequence"/>
</dbReference>
<accession>A0A4R3JFI7</accession>
<dbReference type="InterPro" id="IPR000709">
    <property type="entry name" value="Leu_Ile_Val-bd"/>
</dbReference>
<dbReference type="PANTHER" id="PTHR47151">
    <property type="entry name" value="LEU/ILE/VAL-BINDING ABC TRANSPORTER SUBUNIT"/>
    <property type="match status" value="1"/>
</dbReference>
<evidence type="ECO:0000256" key="5">
    <source>
        <dbReference type="SAM" id="SignalP"/>
    </source>
</evidence>
<feature type="chain" id="PRO_5020316391" evidence="5">
    <location>
        <begin position="24"/>
        <end position="366"/>
    </location>
</feature>
<evidence type="ECO:0000313" key="8">
    <source>
        <dbReference type="Proteomes" id="UP000295304"/>
    </source>
</evidence>
<dbReference type="SUPFAM" id="SSF53822">
    <property type="entry name" value="Periplasmic binding protein-like I"/>
    <property type="match status" value="1"/>
</dbReference>
<feature type="domain" description="Leucine-binding protein" evidence="6">
    <location>
        <begin position="27"/>
        <end position="358"/>
    </location>
</feature>
<comment type="similarity">
    <text evidence="1">Belongs to the leucine-binding protein family.</text>
</comment>
<dbReference type="EMBL" id="SLZW01000002">
    <property type="protein sequence ID" value="TCS64255.1"/>
    <property type="molecule type" value="Genomic_DNA"/>
</dbReference>
<organism evidence="7 8">
    <name type="scientific">Varunaivibrio sulfuroxidans</name>
    <dbReference type="NCBI Taxonomy" id="1773489"/>
    <lineage>
        <taxon>Bacteria</taxon>
        <taxon>Pseudomonadati</taxon>
        <taxon>Pseudomonadota</taxon>
        <taxon>Alphaproteobacteria</taxon>
        <taxon>Rhodospirillales</taxon>
        <taxon>Magnetovibrionaceae</taxon>
        <taxon>Varunaivibrio</taxon>
    </lineage>
</organism>
<dbReference type="Pfam" id="PF13458">
    <property type="entry name" value="Peripla_BP_6"/>
    <property type="match status" value="1"/>
</dbReference>
<evidence type="ECO:0000259" key="6">
    <source>
        <dbReference type="Pfam" id="PF13458"/>
    </source>
</evidence>
<comment type="caution">
    <text evidence="7">The sequence shown here is derived from an EMBL/GenBank/DDBJ whole genome shotgun (WGS) entry which is preliminary data.</text>
</comment>
<reference evidence="7 8" key="1">
    <citation type="submission" date="2019-03" db="EMBL/GenBank/DDBJ databases">
        <title>Genomic Encyclopedia of Type Strains, Phase IV (KMG-IV): sequencing the most valuable type-strain genomes for metagenomic binning, comparative biology and taxonomic classification.</title>
        <authorList>
            <person name="Goeker M."/>
        </authorList>
    </citation>
    <scope>NUCLEOTIDE SEQUENCE [LARGE SCALE GENOMIC DNA]</scope>
    <source>
        <strain evidence="7 8">DSM 101688</strain>
    </source>
</reference>
<dbReference type="AlphaFoldDB" id="A0A4R3JFI7"/>
<keyword evidence="8" id="KW-1185">Reference proteome</keyword>
<dbReference type="InterPro" id="IPR028081">
    <property type="entry name" value="Leu-bd"/>
</dbReference>
<dbReference type="Gene3D" id="3.40.50.2300">
    <property type="match status" value="2"/>
</dbReference>
<keyword evidence="2" id="KW-0813">Transport</keyword>
<evidence type="ECO:0000256" key="2">
    <source>
        <dbReference type="ARBA" id="ARBA00022448"/>
    </source>
</evidence>
<feature type="signal peptide" evidence="5">
    <location>
        <begin position="1"/>
        <end position="23"/>
    </location>
</feature>
<evidence type="ECO:0000256" key="1">
    <source>
        <dbReference type="ARBA" id="ARBA00010062"/>
    </source>
</evidence>
<sequence length="366" mass="38603">MLNWKSLIVAGVVSAAAMSTAQADILIATAGPMTGQYAAFGEQMKRGALMAVADINRAGGVLGQKLKLEIGDDACDPKQAVAVANKLAADGVVFVAGHFCSSSSIPASKVYTEEGVLQISPASTNPKLTDDGGDNVFRTCGRDDQQGAVAGAYLWDHFKGKKIAFLHDKTAYGKGLADETKAAYEAKGGKPAMYEAITAGEKDYSAVVSKLKSAGIDVVYLGGYHTEAGLIIRQAKEQGYTPVLVSGDALVTDEYWKITGDAGEGTLMTFSPDPRKNAVAAPIVKEFQATGYDPEGYTLYTYGAIQAWVQAVAAVGSTDTDKVAAELHKGKFKTVLGDIGFDAKGDVTAPGYVFYKWSHGKYDYVK</sequence>